<dbReference type="EMBL" id="MLJW01000020">
    <property type="protein sequence ID" value="OIR11499.1"/>
    <property type="molecule type" value="Genomic_DNA"/>
</dbReference>
<keyword evidence="5" id="KW-0282">Flagellum</keyword>
<dbReference type="GO" id="GO:0042597">
    <property type="term" value="C:periplasmic space"/>
    <property type="evidence" value="ECO:0007669"/>
    <property type="project" value="UniProtKB-SubCell"/>
</dbReference>
<accession>A0A1J5SU41</accession>
<dbReference type="GO" id="GO:0044780">
    <property type="term" value="P:bacterial-type flagellum assembly"/>
    <property type="evidence" value="ECO:0007669"/>
    <property type="project" value="InterPro"/>
</dbReference>
<dbReference type="InterPro" id="IPR041231">
    <property type="entry name" value="FlgA_N"/>
</dbReference>
<dbReference type="Pfam" id="PF13144">
    <property type="entry name" value="ChapFlgA"/>
    <property type="match status" value="1"/>
</dbReference>
<dbReference type="InterPro" id="IPR013974">
    <property type="entry name" value="SAF"/>
</dbReference>
<name>A0A1J5SU41_9ZZZZ</name>
<dbReference type="PANTHER" id="PTHR36307:SF1">
    <property type="entry name" value="FLAGELLA BASAL BODY P-RING FORMATION PROTEIN FLGA"/>
    <property type="match status" value="1"/>
</dbReference>
<gene>
    <name evidence="5" type="primary">flgA_2</name>
    <name evidence="5" type="ORF">GALL_69920</name>
</gene>
<dbReference type="AlphaFoldDB" id="A0A1J5SU41"/>
<dbReference type="CDD" id="cd11614">
    <property type="entry name" value="SAF_CpaB_FlgA_like"/>
    <property type="match status" value="1"/>
</dbReference>
<keyword evidence="5" id="KW-0966">Cell projection</keyword>
<protein>
    <submittedName>
        <fullName evidence="5">Flagella basal body P-ring formation protein FlgA</fullName>
    </submittedName>
</protein>
<dbReference type="Pfam" id="PF17656">
    <property type="entry name" value="ChapFlgA_N"/>
    <property type="match status" value="1"/>
</dbReference>
<sequence length="227" mass="23894">MKYLCSALCILFACASPAWAMEKQSHALIREAALAYVQAQTRNLPGKVSIQVEDIDPRTALPACAPIEAFQPGNSPLLGKTSIGVRCNGNPGWSIFVQATIRVSTTLLVASHPLPQNKVLNTNDFTLRDGELGQPGMLTDPAQAVGKMPKFGIAAGQVLREDMLRAPFVVIQGKTTEVRVNSAGISVRTSGEALNSAAEGQAVQVRMSSGQVVSGLATAAGDVEVRP</sequence>
<dbReference type="InterPro" id="IPR039246">
    <property type="entry name" value="Flagellar_FlgA"/>
</dbReference>
<reference evidence="5" key="1">
    <citation type="submission" date="2016-10" db="EMBL/GenBank/DDBJ databases">
        <title>Sequence of Gallionella enrichment culture.</title>
        <authorList>
            <person name="Poehlein A."/>
            <person name="Muehling M."/>
            <person name="Daniel R."/>
        </authorList>
    </citation>
    <scope>NUCLEOTIDE SEQUENCE</scope>
</reference>
<dbReference type="Gene3D" id="3.90.1210.10">
    <property type="entry name" value="Antifreeze-like/N-acetylneuraminic acid synthase C-terminal domain"/>
    <property type="match status" value="1"/>
</dbReference>
<evidence type="ECO:0000256" key="2">
    <source>
        <dbReference type="ARBA" id="ARBA00022729"/>
    </source>
</evidence>
<keyword evidence="3" id="KW-0574">Periplasm</keyword>
<dbReference type="Gene3D" id="2.30.30.760">
    <property type="match status" value="1"/>
</dbReference>
<dbReference type="NCBIfam" id="TIGR03170">
    <property type="entry name" value="flgA_cterm"/>
    <property type="match status" value="1"/>
</dbReference>
<dbReference type="PANTHER" id="PTHR36307">
    <property type="entry name" value="FLAGELLA BASAL BODY P-RING FORMATION PROTEIN FLGA"/>
    <property type="match status" value="1"/>
</dbReference>
<organism evidence="5">
    <name type="scientific">mine drainage metagenome</name>
    <dbReference type="NCBI Taxonomy" id="410659"/>
    <lineage>
        <taxon>unclassified sequences</taxon>
        <taxon>metagenomes</taxon>
        <taxon>ecological metagenomes</taxon>
    </lineage>
</organism>
<feature type="domain" description="SAF" evidence="4">
    <location>
        <begin position="105"/>
        <end position="165"/>
    </location>
</feature>
<keyword evidence="2" id="KW-0732">Signal</keyword>
<comment type="caution">
    <text evidence="5">The sequence shown here is derived from an EMBL/GenBank/DDBJ whole genome shotgun (WGS) entry which is preliminary data.</text>
</comment>
<comment type="subcellular location">
    <subcellularLocation>
        <location evidence="1">Periplasm</location>
    </subcellularLocation>
</comment>
<evidence type="ECO:0000259" key="4">
    <source>
        <dbReference type="SMART" id="SM00858"/>
    </source>
</evidence>
<dbReference type="InterPro" id="IPR017585">
    <property type="entry name" value="SAF_FlgA"/>
</dbReference>
<evidence type="ECO:0000256" key="3">
    <source>
        <dbReference type="ARBA" id="ARBA00022764"/>
    </source>
</evidence>
<evidence type="ECO:0000256" key="1">
    <source>
        <dbReference type="ARBA" id="ARBA00004418"/>
    </source>
</evidence>
<dbReference type="SMART" id="SM00858">
    <property type="entry name" value="SAF"/>
    <property type="match status" value="1"/>
</dbReference>
<proteinExistence type="predicted"/>
<evidence type="ECO:0000313" key="5">
    <source>
        <dbReference type="EMBL" id="OIR11499.1"/>
    </source>
</evidence>
<keyword evidence="5" id="KW-0969">Cilium</keyword>